<sequence>MRQHARQRSVKMRKHLHLGTTGKKAWLLALSLLCFCTTAVAQITYTSVQSGSWSNPLTWLPNGVPGTVEGDEAIISTGDIVTLDVSPPNTLASVTVDDGGTLEYDNVAARTLKARDVTVNSLGKITLQPSAITTHQLLLEPLSTDPANMATTFQNNGTVDLVVGTAVCTTRFSRSTYGPQSLIGTGTFDLGPVIMENFSATLLPNELDDPAETDATQTIGQSGGSSIEIEMQSLEINNQVGQVRFAVTIDYLNETPRYREDNPTVVLAQLKISGNLILKRGILILNRADNTSLTHSVGSIQIGSNTSTSVYGPDPNGENGVLHNTGIAVVSATNATTNLTVTGDVTAPSLSHANEGVTIMLVSPASGTGLNIGSTSGAINDRGWKF</sequence>
<comment type="caution">
    <text evidence="2">The sequence shown here is derived from an EMBL/GenBank/DDBJ whole genome shotgun (WGS) entry which is preliminary data.</text>
</comment>
<name>A0A395M2A9_9BACT</name>
<feature type="domain" description="G8" evidence="1">
    <location>
        <begin position="58"/>
        <end position="125"/>
    </location>
</feature>
<evidence type="ECO:0000313" key="2">
    <source>
        <dbReference type="EMBL" id="RFM24933.1"/>
    </source>
</evidence>
<gene>
    <name evidence="2" type="ORF">D0433_03260</name>
</gene>
<dbReference type="InterPro" id="IPR019316">
    <property type="entry name" value="G8_domain"/>
</dbReference>
<reference evidence="2 3" key="1">
    <citation type="journal article" date="2011" name="ISME J.">
        <title>Community ecology of hot spring cyanobacterial mats: predominant populations and their functional potential.</title>
        <authorList>
            <person name="Klatt C.G."/>
            <person name="Wood J.M."/>
            <person name="Rusch D.B."/>
            <person name="Bateson M.M."/>
            <person name="Hamamura N."/>
            <person name="Heidelberg J.F."/>
            <person name="Grossman A.R."/>
            <person name="Bhaya D."/>
            <person name="Cohan F.M."/>
            <person name="Kuhl M."/>
            <person name="Bryant D.A."/>
            <person name="Ward D.M."/>
        </authorList>
    </citation>
    <scope>NUCLEOTIDE SEQUENCE [LARGE SCALE GENOMIC DNA]</scope>
    <source>
        <strain evidence="2">OS</strain>
    </source>
</reference>
<accession>A0A395M2A9</accession>
<evidence type="ECO:0000259" key="1">
    <source>
        <dbReference type="Pfam" id="PF10162"/>
    </source>
</evidence>
<dbReference type="EMBL" id="PHFL01000014">
    <property type="protein sequence ID" value="RFM24933.1"/>
    <property type="molecule type" value="Genomic_DNA"/>
</dbReference>
<organism evidence="2 3">
    <name type="scientific">Candidatus Thermochlorobacter aerophilus</name>
    <dbReference type="NCBI Taxonomy" id="1868324"/>
    <lineage>
        <taxon>Bacteria</taxon>
        <taxon>Pseudomonadati</taxon>
        <taxon>Chlorobiota</taxon>
        <taxon>Chlorobiia</taxon>
        <taxon>Chlorobiales</taxon>
        <taxon>Candidatus Thermochlorobacteriaceae</taxon>
        <taxon>Candidatus Thermochlorobacter</taxon>
    </lineage>
</organism>
<dbReference type="AlphaFoldDB" id="A0A395M2A9"/>
<proteinExistence type="predicted"/>
<dbReference type="Proteomes" id="UP000266389">
    <property type="component" value="Unassembled WGS sequence"/>
</dbReference>
<dbReference type="Pfam" id="PF10162">
    <property type="entry name" value="G8"/>
    <property type="match status" value="1"/>
</dbReference>
<protein>
    <recommendedName>
        <fullName evidence="1">G8 domain-containing protein</fullName>
    </recommendedName>
</protein>
<evidence type="ECO:0000313" key="3">
    <source>
        <dbReference type="Proteomes" id="UP000266389"/>
    </source>
</evidence>